<protein>
    <submittedName>
        <fullName evidence="1">Putative addiction module CopG family antidote</fullName>
    </submittedName>
</protein>
<dbReference type="InterPro" id="IPR038296">
    <property type="entry name" value="ParD_sf"/>
</dbReference>
<reference evidence="1 2" key="1">
    <citation type="submission" date="2020-08" db="EMBL/GenBank/DDBJ databases">
        <title>Genomic Encyclopedia of Type Strains, Phase III (KMG-III): the genomes of soil and plant-associated and newly described type strains.</title>
        <authorList>
            <person name="Whitman W."/>
        </authorList>
    </citation>
    <scope>NUCLEOTIDE SEQUENCE [LARGE SCALE GENOMIC DNA]</scope>
    <source>
        <strain evidence="1 2">CECT 8897</strain>
    </source>
</reference>
<dbReference type="Pfam" id="PF03693">
    <property type="entry name" value="ParD_antitoxin"/>
    <property type="match status" value="1"/>
</dbReference>
<evidence type="ECO:0000313" key="1">
    <source>
        <dbReference type="EMBL" id="MBB3122361.1"/>
    </source>
</evidence>
<gene>
    <name evidence="1" type="ORF">FHS03_005462</name>
</gene>
<dbReference type="InterPro" id="IPR022789">
    <property type="entry name" value="ParD"/>
</dbReference>
<dbReference type="EMBL" id="JACHXD010000028">
    <property type="protein sequence ID" value="MBB3122361.1"/>
    <property type="molecule type" value="Genomic_DNA"/>
</dbReference>
<keyword evidence="2" id="KW-1185">Reference proteome</keyword>
<organism evidence="1 2">
    <name type="scientific">Pseudoduganella violacea</name>
    <dbReference type="NCBI Taxonomy" id="1715466"/>
    <lineage>
        <taxon>Bacteria</taxon>
        <taxon>Pseudomonadati</taxon>
        <taxon>Pseudomonadota</taxon>
        <taxon>Betaproteobacteria</taxon>
        <taxon>Burkholderiales</taxon>
        <taxon>Oxalobacteraceae</taxon>
        <taxon>Telluria group</taxon>
        <taxon>Pseudoduganella</taxon>
    </lineage>
</organism>
<dbReference type="Gene3D" id="6.10.10.120">
    <property type="entry name" value="Antitoxin ParD1-like"/>
    <property type="match status" value="1"/>
</dbReference>
<evidence type="ECO:0000313" key="2">
    <source>
        <dbReference type="Proteomes" id="UP000541535"/>
    </source>
</evidence>
<accession>A0A7W5FWZ7</accession>
<dbReference type="RefSeq" id="WP_183444019.1">
    <property type="nucleotide sequence ID" value="NZ_JACHXD010000028.1"/>
</dbReference>
<comment type="caution">
    <text evidence="1">The sequence shown here is derived from an EMBL/GenBank/DDBJ whole genome shotgun (WGS) entry which is preliminary data.</text>
</comment>
<sequence length="81" mass="8624">MPTTITLSAADEKLLQEQLSTGRYKDANALVAAGLQLLAEQDRQLRDFIQEGLEGEMLDGDAVFAALEAKYGKPQPAGSGS</sequence>
<dbReference type="Proteomes" id="UP000541535">
    <property type="component" value="Unassembled WGS sequence"/>
</dbReference>
<dbReference type="AlphaFoldDB" id="A0A7W5FWZ7"/>
<name>A0A7W5FWZ7_9BURK</name>
<proteinExistence type="predicted"/>